<dbReference type="Gene3D" id="3.40.50.1360">
    <property type="match status" value="1"/>
</dbReference>
<dbReference type="RefSeq" id="WP_101177551.1">
    <property type="nucleotide sequence ID" value="NZ_PISE01000026.1"/>
</dbReference>
<dbReference type="GO" id="GO:0003677">
    <property type="term" value="F:DNA binding"/>
    <property type="evidence" value="ECO:0007669"/>
    <property type="project" value="UniProtKB-KW"/>
</dbReference>
<reference evidence="5 6" key="1">
    <citation type="journal article" date="2003" name="Int. J. Syst. Evol. Microbiol.">
        <title>Bacillus nealsonii sp. nov., isolated from a spacecraft-assembly facility, whose spores are gamma-radiation resistant.</title>
        <authorList>
            <person name="Venkateswaran K."/>
            <person name="Kempf M."/>
            <person name="Chen F."/>
            <person name="Satomi M."/>
            <person name="Nicholson W."/>
            <person name="Kern R."/>
        </authorList>
    </citation>
    <scope>NUCLEOTIDE SEQUENCE [LARGE SCALE GENOMIC DNA]</scope>
    <source>
        <strain evidence="5 6">FO-92</strain>
    </source>
</reference>
<keyword evidence="3" id="KW-0804">Transcription</keyword>
<gene>
    <name evidence="5" type="ORF">CWS01_12565</name>
</gene>
<dbReference type="InterPro" id="IPR036388">
    <property type="entry name" value="WH-like_DNA-bd_sf"/>
</dbReference>
<evidence type="ECO:0000256" key="1">
    <source>
        <dbReference type="ARBA" id="ARBA00023015"/>
    </source>
</evidence>
<sequence length="252" mass="28640">MSQEERLLLILENLTANNRITVDEICTQFDVSRDTARRDLVKLADQQKIIRTRGGAILPSQHKKVHNYESRLKFVSEEKQRIGKLAASLIQENDHIILDASTTVQTMGEYVEKDCTIITNSIHAAEMLSDKKEPKIHLLGGKFHKEHRYLYGHSVLEKLDFYLVDKAFIGVVGVSENGLTIADQEDGAVKRKMMQQAKQVIVLADNSKIGITEFYRFAELKEIDLFITDKEPDPTFMGLLKDNGVELLIVQN</sequence>
<dbReference type="InterPro" id="IPR001034">
    <property type="entry name" value="DeoR_HTH"/>
</dbReference>
<evidence type="ECO:0000313" key="6">
    <source>
        <dbReference type="Proteomes" id="UP000233375"/>
    </source>
</evidence>
<keyword evidence="1" id="KW-0805">Transcription regulation</keyword>
<accession>A0A2N0Z199</accession>
<dbReference type="EMBL" id="PISE01000026">
    <property type="protein sequence ID" value="PKG23278.1"/>
    <property type="molecule type" value="Genomic_DNA"/>
</dbReference>
<evidence type="ECO:0000256" key="2">
    <source>
        <dbReference type="ARBA" id="ARBA00023125"/>
    </source>
</evidence>
<dbReference type="Gene3D" id="1.10.10.10">
    <property type="entry name" value="Winged helix-like DNA-binding domain superfamily/Winged helix DNA-binding domain"/>
    <property type="match status" value="1"/>
</dbReference>
<protein>
    <submittedName>
        <fullName evidence="5">DeoR/GlpR transcriptional regulator</fullName>
    </submittedName>
</protein>
<dbReference type="AlphaFoldDB" id="A0A2N0Z199"/>
<dbReference type="Proteomes" id="UP000233375">
    <property type="component" value="Unassembled WGS sequence"/>
</dbReference>
<feature type="domain" description="HTH deoR-type" evidence="4">
    <location>
        <begin position="3"/>
        <end position="58"/>
    </location>
</feature>
<proteinExistence type="predicted"/>
<dbReference type="PROSITE" id="PS00894">
    <property type="entry name" value="HTH_DEOR_1"/>
    <property type="match status" value="1"/>
</dbReference>
<dbReference type="InterPro" id="IPR018356">
    <property type="entry name" value="Tscrpt_reg_HTH_DeoR_CS"/>
</dbReference>
<dbReference type="SUPFAM" id="SSF100950">
    <property type="entry name" value="NagB/RpiA/CoA transferase-like"/>
    <property type="match status" value="1"/>
</dbReference>
<evidence type="ECO:0000313" key="5">
    <source>
        <dbReference type="EMBL" id="PKG23278.1"/>
    </source>
</evidence>
<dbReference type="InterPro" id="IPR050313">
    <property type="entry name" value="Carb_Metab_HTH_regulators"/>
</dbReference>
<dbReference type="PANTHER" id="PTHR30363:SF51">
    <property type="entry name" value="HTH-TYPE TRANSCRIPTIONAL REPRESSOR GLCR"/>
    <property type="match status" value="1"/>
</dbReference>
<dbReference type="InterPro" id="IPR036390">
    <property type="entry name" value="WH_DNA-bd_sf"/>
</dbReference>
<dbReference type="PANTHER" id="PTHR30363">
    <property type="entry name" value="HTH-TYPE TRANSCRIPTIONAL REGULATOR SRLR-RELATED"/>
    <property type="match status" value="1"/>
</dbReference>
<evidence type="ECO:0000259" key="4">
    <source>
        <dbReference type="PROSITE" id="PS51000"/>
    </source>
</evidence>
<keyword evidence="2" id="KW-0238">DNA-binding</keyword>
<dbReference type="SMART" id="SM00420">
    <property type="entry name" value="HTH_DEOR"/>
    <property type="match status" value="1"/>
</dbReference>
<dbReference type="OrthoDB" id="9798651at2"/>
<dbReference type="SUPFAM" id="SSF46785">
    <property type="entry name" value="Winged helix' DNA-binding domain"/>
    <property type="match status" value="1"/>
</dbReference>
<organism evidence="5 6">
    <name type="scientific">Niallia nealsonii</name>
    <dbReference type="NCBI Taxonomy" id="115979"/>
    <lineage>
        <taxon>Bacteria</taxon>
        <taxon>Bacillati</taxon>
        <taxon>Bacillota</taxon>
        <taxon>Bacilli</taxon>
        <taxon>Bacillales</taxon>
        <taxon>Bacillaceae</taxon>
        <taxon>Niallia</taxon>
    </lineage>
</organism>
<name>A0A2N0Z199_9BACI</name>
<dbReference type="SMART" id="SM01134">
    <property type="entry name" value="DeoRC"/>
    <property type="match status" value="1"/>
</dbReference>
<comment type="caution">
    <text evidence="5">The sequence shown here is derived from an EMBL/GenBank/DDBJ whole genome shotgun (WGS) entry which is preliminary data.</text>
</comment>
<dbReference type="Pfam" id="PF08220">
    <property type="entry name" value="HTH_DeoR"/>
    <property type="match status" value="1"/>
</dbReference>
<dbReference type="GO" id="GO:0003700">
    <property type="term" value="F:DNA-binding transcription factor activity"/>
    <property type="evidence" value="ECO:0007669"/>
    <property type="project" value="InterPro"/>
</dbReference>
<dbReference type="PRINTS" id="PR00037">
    <property type="entry name" value="HTHLACR"/>
</dbReference>
<dbReference type="Pfam" id="PF00455">
    <property type="entry name" value="DeoRC"/>
    <property type="match status" value="1"/>
</dbReference>
<keyword evidence="6" id="KW-1185">Reference proteome</keyword>
<dbReference type="InterPro" id="IPR014036">
    <property type="entry name" value="DeoR-like_C"/>
</dbReference>
<dbReference type="PROSITE" id="PS51000">
    <property type="entry name" value="HTH_DEOR_2"/>
    <property type="match status" value="1"/>
</dbReference>
<evidence type="ECO:0000256" key="3">
    <source>
        <dbReference type="ARBA" id="ARBA00023163"/>
    </source>
</evidence>
<dbReference type="InterPro" id="IPR037171">
    <property type="entry name" value="NagB/RpiA_transferase-like"/>
</dbReference>